<dbReference type="PANTHER" id="PTHR37017:SF11">
    <property type="entry name" value="ESTERASE_LIPASE_THIOESTERASE DOMAIN-CONTAINING PROTEIN"/>
    <property type="match status" value="1"/>
</dbReference>
<dbReference type="InterPro" id="IPR052897">
    <property type="entry name" value="Sec-Metab_Biosynth_Hydrolase"/>
</dbReference>
<reference evidence="2 3" key="1">
    <citation type="submission" date="2015-01" db="EMBL/GenBank/DDBJ databases">
        <title>The Genome Sequence of Exophiala spinifera CBS89968.</title>
        <authorList>
            <consortium name="The Broad Institute Genomics Platform"/>
            <person name="Cuomo C."/>
            <person name="de Hoog S."/>
            <person name="Gorbushina A."/>
            <person name="Stielow B."/>
            <person name="Teixiera M."/>
            <person name="Abouelleil A."/>
            <person name="Chapman S.B."/>
            <person name="Priest M."/>
            <person name="Young S.K."/>
            <person name="Wortman J."/>
            <person name="Nusbaum C."/>
            <person name="Birren B."/>
        </authorList>
    </citation>
    <scope>NUCLEOTIDE SEQUENCE [LARGE SCALE GENOMIC DNA]</scope>
    <source>
        <strain evidence="2 3">CBS 89968</strain>
    </source>
</reference>
<gene>
    <name evidence="2" type="ORF">PV08_03879</name>
</gene>
<sequence length="259" mass="28201">MSKPAIVLVPGAWHKPQHYKKVIDRLLKLSYDAVGVSLASVDANPPVPSWEKDAAAVREAVLQKLNAGKDVVAVAHSYGGLPMGEGVKGLGTKAREAQGFKTSVTRLVYMCSVPVKEGQIFQEACKPVTEEEIKAAELQMKVIKADENGNLVPGDTELGKERLYNRCDPKDVEEALKLIGSHSVGTLITPATWTPYKEIPSTYIVTENDRALLPSIQERLIAEAEGAFHVERCQEGHSPFLSDPDFIVSCIRRAAGEDV</sequence>
<dbReference type="VEuPathDB" id="FungiDB:PV08_03879"/>
<dbReference type="GeneID" id="27330962"/>
<proteinExistence type="predicted"/>
<evidence type="ECO:0000313" key="3">
    <source>
        <dbReference type="Proteomes" id="UP000053328"/>
    </source>
</evidence>
<name>A0A0D1YNL5_9EURO</name>
<feature type="domain" description="AB hydrolase-1" evidence="1">
    <location>
        <begin position="6"/>
        <end position="248"/>
    </location>
</feature>
<keyword evidence="3" id="KW-1185">Reference proteome</keyword>
<dbReference type="EMBL" id="KN847494">
    <property type="protein sequence ID" value="KIW16691.1"/>
    <property type="molecule type" value="Genomic_DNA"/>
</dbReference>
<dbReference type="RefSeq" id="XP_016236907.1">
    <property type="nucleotide sequence ID" value="XM_016378230.1"/>
</dbReference>
<dbReference type="InterPro" id="IPR000073">
    <property type="entry name" value="AB_hydrolase_1"/>
</dbReference>
<dbReference type="Pfam" id="PF12697">
    <property type="entry name" value="Abhydrolase_6"/>
    <property type="match status" value="1"/>
</dbReference>
<dbReference type="HOGENOM" id="CLU_046066_1_3_1"/>
<organism evidence="2 3">
    <name type="scientific">Exophiala spinifera</name>
    <dbReference type="NCBI Taxonomy" id="91928"/>
    <lineage>
        <taxon>Eukaryota</taxon>
        <taxon>Fungi</taxon>
        <taxon>Dikarya</taxon>
        <taxon>Ascomycota</taxon>
        <taxon>Pezizomycotina</taxon>
        <taxon>Eurotiomycetes</taxon>
        <taxon>Chaetothyriomycetidae</taxon>
        <taxon>Chaetothyriales</taxon>
        <taxon>Herpotrichiellaceae</taxon>
        <taxon>Exophiala</taxon>
    </lineage>
</organism>
<evidence type="ECO:0000313" key="2">
    <source>
        <dbReference type="EMBL" id="KIW16691.1"/>
    </source>
</evidence>
<dbReference type="PANTHER" id="PTHR37017">
    <property type="entry name" value="AB HYDROLASE-1 DOMAIN-CONTAINING PROTEIN-RELATED"/>
    <property type="match status" value="1"/>
</dbReference>
<dbReference type="Gene3D" id="3.40.50.1820">
    <property type="entry name" value="alpha/beta hydrolase"/>
    <property type="match status" value="1"/>
</dbReference>
<dbReference type="SUPFAM" id="SSF53474">
    <property type="entry name" value="alpha/beta-Hydrolases"/>
    <property type="match status" value="1"/>
</dbReference>
<dbReference type="AlphaFoldDB" id="A0A0D1YNL5"/>
<accession>A0A0D1YNL5</accession>
<evidence type="ECO:0000259" key="1">
    <source>
        <dbReference type="Pfam" id="PF12697"/>
    </source>
</evidence>
<dbReference type="Proteomes" id="UP000053328">
    <property type="component" value="Unassembled WGS sequence"/>
</dbReference>
<dbReference type="OrthoDB" id="408373at2759"/>
<dbReference type="InterPro" id="IPR029058">
    <property type="entry name" value="AB_hydrolase_fold"/>
</dbReference>
<protein>
    <recommendedName>
        <fullName evidence="1">AB hydrolase-1 domain-containing protein</fullName>
    </recommendedName>
</protein>
<dbReference type="STRING" id="91928.A0A0D1YNL5"/>